<protein>
    <submittedName>
        <fullName evidence="2">Uncharacterized protein</fullName>
    </submittedName>
</protein>
<evidence type="ECO:0000313" key="2">
    <source>
        <dbReference type="EMBL" id="EFX02162.1"/>
    </source>
</evidence>
<dbReference type="EMBL" id="GL629782">
    <property type="protein sequence ID" value="EFX02162.1"/>
    <property type="molecule type" value="Genomic_DNA"/>
</dbReference>
<dbReference type="InParanoid" id="F0XJJ4"/>
<reference evidence="2 3" key="1">
    <citation type="journal article" date="2011" name="Proc. Natl. Acad. Sci. U.S.A.">
        <title>Genome and transcriptome analyses of the mountain pine beetle-fungal symbiont Grosmannia clavigera, a lodgepole pine pathogen.</title>
        <authorList>
            <person name="DiGuistini S."/>
            <person name="Wang Y."/>
            <person name="Liao N.Y."/>
            <person name="Taylor G."/>
            <person name="Tanguay P."/>
            <person name="Feau N."/>
            <person name="Henrissat B."/>
            <person name="Chan S.K."/>
            <person name="Hesse-Orce U."/>
            <person name="Alamouti S.M."/>
            <person name="Tsui C.K.M."/>
            <person name="Docking R.T."/>
            <person name="Levasseur A."/>
            <person name="Haridas S."/>
            <person name="Robertson G."/>
            <person name="Birol I."/>
            <person name="Holt R.A."/>
            <person name="Marra M.A."/>
            <person name="Hamelin R.C."/>
            <person name="Hirst M."/>
            <person name="Jones S.J.M."/>
            <person name="Bohlmann J."/>
            <person name="Breuil C."/>
        </authorList>
    </citation>
    <scope>NUCLEOTIDE SEQUENCE [LARGE SCALE GENOMIC DNA]</scope>
    <source>
        <strain evidence="3">kw1407 / UAMH 11150</strain>
    </source>
</reference>
<dbReference type="AlphaFoldDB" id="F0XJJ4"/>
<feature type="compositionally biased region" description="Basic and acidic residues" evidence="1">
    <location>
        <begin position="54"/>
        <end position="67"/>
    </location>
</feature>
<dbReference type="SUPFAM" id="SSF50494">
    <property type="entry name" value="Trypsin-like serine proteases"/>
    <property type="match status" value="1"/>
</dbReference>
<proteinExistence type="predicted"/>
<dbReference type="RefSeq" id="XP_014171644.1">
    <property type="nucleotide sequence ID" value="XM_014316169.1"/>
</dbReference>
<evidence type="ECO:0000313" key="3">
    <source>
        <dbReference type="Proteomes" id="UP000007796"/>
    </source>
</evidence>
<organism evidence="3">
    <name type="scientific">Grosmannia clavigera (strain kw1407 / UAMH 11150)</name>
    <name type="common">Blue stain fungus</name>
    <name type="synonym">Graphiocladiella clavigera</name>
    <dbReference type="NCBI Taxonomy" id="655863"/>
    <lineage>
        <taxon>Eukaryota</taxon>
        <taxon>Fungi</taxon>
        <taxon>Dikarya</taxon>
        <taxon>Ascomycota</taxon>
        <taxon>Pezizomycotina</taxon>
        <taxon>Sordariomycetes</taxon>
        <taxon>Sordariomycetidae</taxon>
        <taxon>Ophiostomatales</taxon>
        <taxon>Ophiostomataceae</taxon>
        <taxon>Leptographium</taxon>
    </lineage>
</organism>
<feature type="region of interest" description="Disordered" evidence="1">
    <location>
        <begin position="1"/>
        <end position="67"/>
    </location>
</feature>
<keyword evidence="3" id="KW-1185">Reference proteome</keyword>
<evidence type="ECO:0000256" key="1">
    <source>
        <dbReference type="SAM" id="MobiDB-lite"/>
    </source>
</evidence>
<dbReference type="eggNOG" id="ENOG502QR0D">
    <property type="taxonomic scope" value="Eukaryota"/>
</dbReference>
<dbReference type="OrthoDB" id="5424209at2759"/>
<dbReference type="Proteomes" id="UP000007796">
    <property type="component" value="Unassembled WGS sequence"/>
</dbReference>
<dbReference type="STRING" id="655863.F0XJJ4"/>
<accession>F0XJJ4</accession>
<feature type="compositionally biased region" description="Low complexity" evidence="1">
    <location>
        <begin position="30"/>
        <end position="50"/>
    </location>
</feature>
<dbReference type="InterPro" id="IPR009003">
    <property type="entry name" value="Peptidase_S1_PA"/>
</dbReference>
<dbReference type="GeneID" id="25975176"/>
<name>F0XJJ4_GROCL</name>
<dbReference type="HOGENOM" id="CLU_024804_0_0_1"/>
<gene>
    <name evidence="2" type="ORF">CMQ_2211</name>
</gene>
<sequence>MDKGEEADKVGGLPIVGKRRKKASDESTNSSLSAKSYPSSSSLTAATSISRSRKPNEEPENHGEPSLVEKKHYYDGLPSHPLLIARTGSTKWSLPKSIQEELPLKAMCNVGSSHCLVGIWESVLDEIVKALEPLAWTSIDLLRIGYQDTAEKDWPVTLMIGAKPGSHWKVTIPVAVACRMILRSHGAHEVECEVRESESFFSVADRLITANETIGRLEEERAFSECVAQCISPCAAPGREGTLGIYLAVGSTRTMCALTCRHVVFGVLEAESEMKKAVADDGIYRGIVQPSQCVFDKILADMTLDFEETGEKSDFLKKISDQQKMEDRRIGHVFFSPPRTIDVDKQLHDWLIVKLAAKRYASLSTLQNWIHVGRDGYRLMQRLLPSNVKPETNSSKDMVRLKGMVSKAEIFRTTAHNEPTQDHAALWVHMFGAHGSKLTTGISNEVRSVRRVNASIDSNEIITTREWCVVGRNGQRRNGAVLYGVNSISSPLRPFSEPGDSGSAMFDSQGRIAGILTSGCGAREDGRPGGTNNDFGCADVSYVRPIEVILDAIKTKYGRVEVL</sequence>